<dbReference type="EMBL" id="FRAG01000014">
    <property type="protein sequence ID" value="SHJ89557.1"/>
    <property type="molecule type" value="Genomic_DNA"/>
</dbReference>
<name>A0A1M6N1H0_PARC5</name>
<accession>A0A1M6N1H0</accession>
<organism evidence="1 2">
    <name type="scientific">Paramaledivibacter caminithermalis (strain DSM 15212 / CIP 107654 / DViRD3)</name>
    <name type="common">Clostridium caminithermale</name>
    <dbReference type="NCBI Taxonomy" id="1121301"/>
    <lineage>
        <taxon>Bacteria</taxon>
        <taxon>Bacillati</taxon>
        <taxon>Bacillota</taxon>
        <taxon>Clostridia</taxon>
        <taxon>Peptostreptococcales</taxon>
        <taxon>Caminicellaceae</taxon>
        <taxon>Paramaledivibacter</taxon>
    </lineage>
</organism>
<dbReference type="AlphaFoldDB" id="A0A1M6N1H0"/>
<protein>
    <recommendedName>
        <fullName evidence="3">TolB protein</fullName>
    </recommendedName>
</protein>
<proteinExistence type="predicted"/>
<dbReference type="Proteomes" id="UP000184465">
    <property type="component" value="Unassembled WGS sequence"/>
</dbReference>
<evidence type="ECO:0008006" key="3">
    <source>
        <dbReference type="Google" id="ProtNLM"/>
    </source>
</evidence>
<reference evidence="1 2" key="1">
    <citation type="submission" date="2016-11" db="EMBL/GenBank/DDBJ databases">
        <authorList>
            <person name="Jaros S."/>
            <person name="Januszkiewicz K."/>
            <person name="Wedrychowicz H."/>
        </authorList>
    </citation>
    <scope>NUCLEOTIDE SEQUENCE [LARGE SCALE GENOMIC DNA]</scope>
    <source>
        <strain evidence="1 2">DSM 15212</strain>
    </source>
</reference>
<dbReference type="OrthoDB" id="2080307at2"/>
<dbReference type="RefSeq" id="WP_073148570.1">
    <property type="nucleotide sequence ID" value="NZ_FRAG01000014.1"/>
</dbReference>
<dbReference type="SUPFAM" id="SSF69304">
    <property type="entry name" value="Tricorn protease N-terminal domain"/>
    <property type="match status" value="1"/>
</dbReference>
<evidence type="ECO:0000313" key="2">
    <source>
        <dbReference type="Proteomes" id="UP000184465"/>
    </source>
</evidence>
<sequence length="403" mass="47494">MLRCDYENNKRTFMNLNIKKVFLLIVIFFYSIISGCEGNDIITNTNNTNIVNLTNRFEECIDISNKFSSIKSKGKYFKKFDINEYVLPLPEGGEIGDQTVYKNKIYYVVTYSRKMSNFAKKVEIYSYDINNNNNNLIYQYENSSKDIYINELRANEKYLFWTILTPDNSWNLYRLSLEDKSTKVIRTSKNTHSKIPPVITLTNNYLCWYETINKNENIYFVLKIYFINEDVIKTISDNVYLTSPYARAFIRNNILTYLTQNNEGININIYNIKNDQNKILIIPANKKIQNVISNERFTVWHENYTKTNIYVYDHKLDKFFLINSKENSHNIFAIDLLGSYVFVNASDINNIFCLDIDTKEKINLTNTLNNNNGYIFTRVTAENNFIAQNSNHKDKKCLIIKIK</sequence>
<evidence type="ECO:0000313" key="1">
    <source>
        <dbReference type="EMBL" id="SHJ89557.1"/>
    </source>
</evidence>
<gene>
    <name evidence="1" type="ORF">SAMN02745912_01529</name>
</gene>
<keyword evidence="2" id="KW-1185">Reference proteome</keyword>